<sequence>MHCPVPDVCWMNRSTFKPCLWGNLPRKSHPYRASRPRLSIRAYGFPAPNSSHLEAETLMDLSAALRQDPEKPTYHVMPSSGWINDPNGPFYYNGKYHLFYQHIINGCEWDFGIVWGHAVSSDLVHWEHLPPALMPTPGGLDADGCFSGCCIEDADGMPTIMYTGVRLRSNPDCGPLPPQDCDLNLPFIESQLIAIPEPDYNGSADPMLSNWVKSEDPFLAYPPPDMELVGWRDPFIFEFMGKRGEHKEWGMLMGSGIKGKGGAVMIYRSNQLRSGWRYDGMLCEADTVETGAMWECPLLARLPILPEHGRSAHSLLNGFKSLSLNSFNNISAFHSKGHNAVSPTADRKSLSADTNQQVGFSPPKSVTPRIEGFPAPQNEVQKDGSSNPPPGGGNSSNGNEAADRSKSLLSEEILNPYGDENAENTEHNASMRRRPGSKEAGTSSEQEQMSTSGQGSQQQYTHVLCISPDAPTNPVLFWLGNFDPVETRFILNGALGPLKLDLGDTLYAPNLLEDEEGRHILWGWLQERRKVGSYDYAGCLSLPRVMYISGNRLHQEPAPEVNKLRRGECWRSSDIQIFQEESTPLEGVAGPSLDIIFTLERGTATAAGLLLRSWNAGGEGNTAVLYDWERNVLEAVFEGGAGLDLATQTDLDPDAEAQRRVGGPVSLKPGEPLAMRVLIDHSCLEIYLSSGEVLSTRVYRGQQPADSDAGIDFVAFGGTARVEKAEAWEMGSIWQREYIRSSSSYGSVYEPINSVMPVGSPVAV</sequence>
<dbReference type="GO" id="GO:0005975">
    <property type="term" value="P:carbohydrate metabolic process"/>
    <property type="evidence" value="ECO:0007669"/>
    <property type="project" value="InterPro"/>
</dbReference>
<dbReference type="InterPro" id="IPR013320">
    <property type="entry name" value="ConA-like_dom_sf"/>
</dbReference>
<evidence type="ECO:0000256" key="2">
    <source>
        <dbReference type="ARBA" id="ARBA00012758"/>
    </source>
</evidence>
<comment type="similarity">
    <text evidence="1 5">Belongs to the glycosyl hydrolase 32 family.</text>
</comment>
<dbReference type="SUPFAM" id="SSF75005">
    <property type="entry name" value="Arabinanase/levansucrase/invertase"/>
    <property type="match status" value="2"/>
</dbReference>
<feature type="region of interest" description="Disordered" evidence="6">
    <location>
        <begin position="338"/>
        <end position="405"/>
    </location>
</feature>
<dbReference type="InterPro" id="IPR013148">
    <property type="entry name" value="Glyco_hydro_32_N"/>
</dbReference>
<evidence type="ECO:0000256" key="6">
    <source>
        <dbReference type="SAM" id="MobiDB-lite"/>
    </source>
</evidence>
<comment type="caution">
    <text evidence="9">The sequence shown here is derived from an EMBL/GenBank/DDBJ whole genome shotgun (WGS) entry which is preliminary data.</text>
</comment>
<dbReference type="SMART" id="SM00640">
    <property type="entry name" value="Glyco_32"/>
    <property type="match status" value="1"/>
</dbReference>
<evidence type="ECO:0000313" key="9">
    <source>
        <dbReference type="EMBL" id="CAK0755601.1"/>
    </source>
</evidence>
<dbReference type="EC" id="3.2.1.26" evidence="2"/>
<evidence type="ECO:0000256" key="5">
    <source>
        <dbReference type="RuleBase" id="RU362110"/>
    </source>
</evidence>
<dbReference type="PANTHER" id="PTHR43101:SF1">
    <property type="entry name" value="BETA-FRUCTOSIDASE"/>
    <property type="match status" value="1"/>
</dbReference>
<feature type="domain" description="Glycosyl hydrolase family 32 N-terminal" evidence="7">
    <location>
        <begin position="75"/>
        <end position="320"/>
    </location>
</feature>
<keyword evidence="10" id="KW-1185">Reference proteome</keyword>
<feature type="domain" description="Glycosyl hydrolase family 32 C-terminal" evidence="8">
    <location>
        <begin position="560"/>
        <end position="729"/>
    </location>
</feature>
<dbReference type="Pfam" id="PF00251">
    <property type="entry name" value="Glyco_hydro_32N"/>
    <property type="match status" value="2"/>
</dbReference>
<dbReference type="PROSITE" id="PS00609">
    <property type="entry name" value="GLYCOSYL_HYDROL_F32"/>
    <property type="match status" value="1"/>
</dbReference>
<dbReference type="GO" id="GO:0004564">
    <property type="term" value="F:beta-fructofuranosidase activity"/>
    <property type="evidence" value="ECO:0007669"/>
    <property type="project" value="UniProtKB-EC"/>
</dbReference>
<evidence type="ECO:0000259" key="8">
    <source>
        <dbReference type="Pfam" id="PF08244"/>
    </source>
</evidence>
<accession>A0AAV1HYA8</accession>
<gene>
    <name evidence="9" type="ORF">CVIRNUC_002387</name>
</gene>
<organism evidence="9 10">
    <name type="scientific">Coccomyxa viridis</name>
    <dbReference type="NCBI Taxonomy" id="1274662"/>
    <lineage>
        <taxon>Eukaryota</taxon>
        <taxon>Viridiplantae</taxon>
        <taxon>Chlorophyta</taxon>
        <taxon>core chlorophytes</taxon>
        <taxon>Trebouxiophyceae</taxon>
        <taxon>Trebouxiophyceae incertae sedis</taxon>
        <taxon>Coccomyxaceae</taxon>
        <taxon>Coccomyxa</taxon>
    </lineage>
</organism>
<name>A0AAV1HYA8_9CHLO</name>
<evidence type="ECO:0000256" key="3">
    <source>
        <dbReference type="ARBA" id="ARBA00022801"/>
    </source>
</evidence>
<dbReference type="InterPro" id="IPR001362">
    <property type="entry name" value="Glyco_hydro_32"/>
</dbReference>
<feature type="region of interest" description="Disordered" evidence="6">
    <location>
        <begin position="417"/>
        <end position="456"/>
    </location>
</feature>
<reference evidence="9 10" key="1">
    <citation type="submission" date="2023-10" db="EMBL/GenBank/DDBJ databases">
        <authorList>
            <person name="Maclean D."/>
            <person name="Macfadyen A."/>
        </authorList>
    </citation>
    <scope>NUCLEOTIDE SEQUENCE [LARGE SCALE GENOMIC DNA]</scope>
</reference>
<proteinExistence type="inferred from homology"/>
<dbReference type="EMBL" id="CAUYUE010000003">
    <property type="protein sequence ID" value="CAK0755601.1"/>
    <property type="molecule type" value="Genomic_DNA"/>
</dbReference>
<dbReference type="InterPro" id="IPR023296">
    <property type="entry name" value="Glyco_hydro_beta-prop_sf"/>
</dbReference>
<dbReference type="Gene3D" id="2.60.120.560">
    <property type="entry name" value="Exo-inulinase, domain 1"/>
    <property type="match status" value="1"/>
</dbReference>
<protein>
    <recommendedName>
        <fullName evidence="2">beta-fructofuranosidase</fullName>
        <ecNumber evidence="2">3.2.1.26</ecNumber>
    </recommendedName>
</protein>
<dbReference type="InterPro" id="IPR018053">
    <property type="entry name" value="Glyco_hydro_32_AS"/>
</dbReference>
<dbReference type="Proteomes" id="UP001314263">
    <property type="component" value="Unassembled WGS sequence"/>
</dbReference>
<evidence type="ECO:0000313" key="10">
    <source>
        <dbReference type="Proteomes" id="UP001314263"/>
    </source>
</evidence>
<keyword evidence="4 5" id="KW-0326">Glycosidase</keyword>
<feature type="compositionally biased region" description="Low complexity" evidence="6">
    <location>
        <begin position="441"/>
        <end position="456"/>
    </location>
</feature>
<dbReference type="Pfam" id="PF08244">
    <property type="entry name" value="Glyco_hydro_32C"/>
    <property type="match status" value="1"/>
</dbReference>
<keyword evidence="3 5" id="KW-0378">Hydrolase</keyword>
<dbReference type="InterPro" id="IPR051214">
    <property type="entry name" value="GH32_Enzymes"/>
</dbReference>
<evidence type="ECO:0000259" key="7">
    <source>
        <dbReference type="Pfam" id="PF00251"/>
    </source>
</evidence>
<dbReference type="PANTHER" id="PTHR43101">
    <property type="entry name" value="BETA-FRUCTOSIDASE"/>
    <property type="match status" value="1"/>
</dbReference>
<dbReference type="Gene3D" id="2.115.10.20">
    <property type="entry name" value="Glycosyl hydrolase domain, family 43"/>
    <property type="match status" value="2"/>
</dbReference>
<dbReference type="SUPFAM" id="SSF49899">
    <property type="entry name" value="Concanavalin A-like lectins/glucanases"/>
    <property type="match status" value="1"/>
</dbReference>
<evidence type="ECO:0000256" key="4">
    <source>
        <dbReference type="ARBA" id="ARBA00023295"/>
    </source>
</evidence>
<dbReference type="CDD" id="cd08996">
    <property type="entry name" value="GH32_FFase"/>
    <property type="match status" value="1"/>
</dbReference>
<dbReference type="AlphaFoldDB" id="A0AAV1HYA8"/>
<dbReference type="InterPro" id="IPR013189">
    <property type="entry name" value="Glyco_hydro_32_C"/>
</dbReference>
<feature type="domain" description="Glycosyl hydrolase family 32 N-terminal" evidence="7">
    <location>
        <begin position="454"/>
        <end position="557"/>
    </location>
</feature>
<evidence type="ECO:0000256" key="1">
    <source>
        <dbReference type="ARBA" id="ARBA00009902"/>
    </source>
</evidence>